<reference evidence="2" key="2">
    <citation type="journal article" date="2006" name="Mol. Biol. Evol.">
        <title>Evolution of the terminal regions of the Streptomyces linear chromosome.</title>
        <authorList>
            <person name="Choulet F."/>
            <person name="Aigle B."/>
            <person name="Gallois A."/>
            <person name="Mangenot S."/>
            <person name="Gerbaud C."/>
            <person name="Truong C."/>
            <person name="Francou F.X."/>
            <person name="Fourrier C."/>
            <person name="Guerineau M."/>
            <person name="Decaris B."/>
            <person name="Barbe V."/>
            <person name="Pernodet J.L."/>
            <person name="Leblond P."/>
        </authorList>
    </citation>
    <scope>NUCLEOTIDE SEQUENCE</scope>
    <source>
        <strain evidence="2">ATCC 23877</strain>
    </source>
</reference>
<keyword evidence="1" id="KW-1133">Transmembrane helix</keyword>
<organism evidence="2">
    <name type="scientific">Streptomyces ambofaciens (strain ATCC 23877 / 3486 / DSM 40053 / JCM 4204 / NBRC 12836 / NRRL B-2516)</name>
    <dbReference type="NCBI Taxonomy" id="278992"/>
    <lineage>
        <taxon>Bacteria</taxon>
        <taxon>Bacillati</taxon>
        <taxon>Actinomycetota</taxon>
        <taxon>Actinomycetes</taxon>
        <taxon>Kitasatosporales</taxon>
        <taxon>Streptomycetaceae</taxon>
        <taxon>Streptomyces</taxon>
    </lineage>
</organism>
<keyword evidence="1" id="KW-0472">Membrane</keyword>
<dbReference type="RefSeq" id="WP_107408689.1">
    <property type="nucleotide sequence ID" value="NZ_CP012382.1"/>
</dbReference>
<keyword evidence="1" id="KW-0812">Transmembrane</keyword>
<evidence type="ECO:0000313" key="2">
    <source>
        <dbReference type="EMBL" id="CAJ88471.1"/>
    </source>
</evidence>
<reference evidence="2" key="1">
    <citation type="journal article" date="2006" name="Microbiology (Mosc.)">
        <title>Multiple biosynthetic and uptake systems mediate siderophore-dependent iron acquisition in Streptomyces coelicolor A3(2) and Streptomyces ambofaciens ATCC 23877.</title>
        <authorList>
            <person name="Barona-Gomez F."/>
            <person name="Lautru S."/>
            <person name="Francou F.X."/>
            <person name="Leblond P."/>
            <person name="Pernodet J.L."/>
            <person name="Challis G.L."/>
        </authorList>
    </citation>
    <scope>NUCLEOTIDE SEQUENCE</scope>
    <source>
        <strain evidence="2">ATCC 23877</strain>
    </source>
</reference>
<evidence type="ECO:0000256" key="1">
    <source>
        <dbReference type="SAM" id="Phobius"/>
    </source>
</evidence>
<proteinExistence type="predicted"/>
<gene>
    <name evidence="2" type="ORF">SAMR0762</name>
</gene>
<name>A0ADB5_STRA7</name>
<dbReference type="EMBL" id="AM238664">
    <property type="protein sequence ID" value="CAJ88471.1"/>
    <property type="molecule type" value="Genomic_DNA"/>
</dbReference>
<accession>A0ADB5</accession>
<dbReference type="AlphaFoldDB" id="A0ADB5"/>
<sequence>MTVTAYTLAAVLGLFVLFIGARFLLQPRAAAEGYGVPAGGMPPVMLMTRAGPEAVRAGISQ</sequence>
<protein>
    <submittedName>
        <fullName evidence="2">Putative membrane protein</fullName>
    </submittedName>
</protein>
<feature type="transmembrane region" description="Helical" evidence="1">
    <location>
        <begin position="6"/>
        <end position="25"/>
    </location>
</feature>